<dbReference type="AlphaFoldDB" id="A0A1U7EYY3"/>
<dbReference type="KEGG" id="nph:NP_4792A"/>
<protein>
    <submittedName>
        <fullName evidence="3">YdjM family protein</fullName>
    </submittedName>
</protein>
<evidence type="ECO:0000256" key="1">
    <source>
        <dbReference type="SAM" id="MobiDB-lite"/>
    </source>
</evidence>
<feature type="transmembrane region" description="Helical" evidence="2">
    <location>
        <begin position="6"/>
        <end position="23"/>
    </location>
</feature>
<dbReference type="Pfam" id="PF04307">
    <property type="entry name" value="YdjM"/>
    <property type="match status" value="1"/>
</dbReference>
<dbReference type="HOGENOM" id="CLU_081182_0_0_2"/>
<keyword evidence="4" id="KW-1185">Reference proteome</keyword>
<accession>A0A1U7EYY3</accession>
<keyword evidence="2" id="KW-0472">Membrane</keyword>
<gene>
    <name evidence="3" type="ordered locus">NP_4792A</name>
</gene>
<proteinExistence type="predicted"/>
<feature type="transmembrane region" description="Helical" evidence="2">
    <location>
        <begin position="188"/>
        <end position="209"/>
    </location>
</feature>
<evidence type="ECO:0000313" key="3">
    <source>
        <dbReference type="EMBL" id="CAI50487.1"/>
    </source>
</evidence>
<keyword evidence="2" id="KW-0812">Transmembrane</keyword>
<dbReference type="STRING" id="348780.NP_4792A"/>
<feature type="region of interest" description="Disordered" evidence="1">
    <location>
        <begin position="157"/>
        <end position="181"/>
    </location>
</feature>
<dbReference type="Proteomes" id="UP000002698">
    <property type="component" value="Chromosome"/>
</dbReference>
<dbReference type="RefSeq" id="WP_011324099.1">
    <property type="nucleotide sequence ID" value="NC_007426.1"/>
</dbReference>
<evidence type="ECO:0000256" key="2">
    <source>
        <dbReference type="SAM" id="Phobius"/>
    </source>
</evidence>
<dbReference type="GeneID" id="3702177"/>
<dbReference type="EMBL" id="CR936257">
    <property type="protein sequence ID" value="CAI50487.1"/>
    <property type="molecule type" value="Genomic_DNA"/>
</dbReference>
<dbReference type="InterPro" id="IPR007404">
    <property type="entry name" value="YdjM-like"/>
</dbReference>
<keyword evidence="2" id="KW-1133">Transmembrane helix</keyword>
<evidence type="ECO:0000313" key="4">
    <source>
        <dbReference type="Proteomes" id="UP000002698"/>
    </source>
</evidence>
<reference evidence="3 4" key="1">
    <citation type="journal article" date="2005" name="Genome Res.">
        <title>Living with two extremes: conclusions from the genome sequence of Natronomonas pharaonis.</title>
        <authorList>
            <person name="Falb M."/>
            <person name="Pfeiffer F."/>
            <person name="Palm P."/>
            <person name="Rodewald K."/>
            <person name="Hickmann V."/>
            <person name="Tittor J."/>
            <person name="Oesterhelt D."/>
        </authorList>
    </citation>
    <scope>NUCLEOTIDE SEQUENCE [LARGE SCALE GENOMIC DNA]</scope>
    <source>
        <strain evidence="4">ATCC 35678 / DSM 2160 / CIP 103997 / JCM 8858 / NBRC 14720 / NCIMB 2260 / Gabara</strain>
    </source>
</reference>
<name>A0A1U7EYY3_NATPD</name>
<dbReference type="EnsemblBacteria" id="CAI50487">
    <property type="protein sequence ID" value="CAI50487"/>
    <property type="gene ID" value="NP_4792A"/>
</dbReference>
<dbReference type="eggNOG" id="arCOG04605">
    <property type="taxonomic scope" value="Archaea"/>
</dbReference>
<dbReference type="OrthoDB" id="252570at2157"/>
<sequence>MPSTVVHAAVAFLLAVGLLGRFYDRRALLVVLLVILFPELDTALGWVMDGAHRTVLHTMMLSVTAAAVLYWETVRDGSWLRDRFGDYGIRVAWVALVAHTVAHIALDWSHLSGINFFWPLRDTFYALDGELYLSASDGVVQTFVDIEFGDETGAAVDAGRTGTTADTHVGNPAQPSSALEDGPVDRRFPIAVGGWQLYLVCLGAFALVARRLQTPRYDDE</sequence>
<feature type="transmembrane region" description="Helical" evidence="2">
    <location>
        <begin position="28"/>
        <end position="48"/>
    </location>
</feature>
<feature type="transmembrane region" description="Helical" evidence="2">
    <location>
        <begin position="54"/>
        <end position="71"/>
    </location>
</feature>
<organism evidence="3 4">
    <name type="scientific">Natronomonas pharaonis (strain ATCC 35678 / DSM 2160 / CIP 103997 / JCM 8858 / NBRC 14720 / NCIMB 2260 / Gabara)</name>
    <name type="common">Halobacterium pharaonis</name>
    <dbReference type="NCBI Taxonomy" id="348780"/>
    <lineage>
        <taxon>Archaea</taxon>
        <taxon>Methanobacteriati</taxon>
        <taxon>Methanobacteriota</taxon>
        <taxon>Stenosarchaea group</taxon>
        <taxon>Halobacteria</taxon>
        <taxon>Halobacteriales</taxon>
        <taxon>Natronomonadaceae</taxon>
        <taxon>Natronomonas</taxon>
    </lineage>
</organism>
<feature type="transmembrane region" description="Helical" evidence="2">
    <location>
        <begin position="91"/>
        <end position="111"/>
    </location>
</feature>